<dbReference type="Proteomes" id="UP001159363">
    <property type="component" value="Chromosome 2"/>
</dbReference>
<accession>A0ABQ9ICU4</accession>
<keyword evidence="2" id="KW-1185">Reference proteome</keyword>
<dbReference type="EMBL" id="JARBHB010000002">
    <property type="protein sequence ID" value="KAJ8894492.1"/>
    <property type="molecule type" value="Genomic_DNA"/>
</dbReference>
<name>A0ABQ9ICU4_9NEOP</name>
<reference evidence="1 2" key="1">
    <citation type="submission" date="2023-02" db="EMBL/GenBank/DDBJ databases">
        <title>LHISI_Scaffold_Assembly.</title>
        <authorList>
            <person name="Stuart O.P."/>
            <person name="Cleave R."/>
            <person name="Magrath M.J.L."/>
            <person name="Mikheyev A.S."/>
        </authorList>
    </citation>
    <scope>NUCLEOTIDE SEQUENCE [LARGE SCALE GENOMIC DNA]</scope>
    <source>
        <strain evidence="1">Daus_M_001</strain>
        <tissue evidence="1">Leg muscle</tissue>
    </source>
</reference>
<comment type="caution">
    <text evidence="1">The sequence shown here is derived from an EMBL/GenBank/DDBJ whole genome shotgun (WGS) entry which is preliminary data.</text>
</comment>
<organism evidence="1 2">
    <name type="scientific">Dryococelus australis</name>
    <dbReference type="NCBI Taxonomy" id="614101"/>
    <lineage>
        <taxon>Eukaryota</taxon>
        <taxon>Metazoa</taxon>
        <taxon>Ecdysozoa</taxon>
        <taxon>Arthropoda</taxon>
        <taxon>Hexapoda</taxon>
        <taxon>Insecta</taxon>
        <taxon>Pterygota</taxon>
        <taxon>Neoptera</taxon>
        <taxon>Polyneoptera</taxon>
        <taxon>Phasmatodea</taxon>
        <taxon>Verophasmatodea</taxon>
        <taxon>Anareolatae</taxon>
        <taxon>Phasmatidae</taxon>
        <taxon>Eurycanthinae</taxon>
        <taxon>Dryococelus</taxon>
    </lineage>
</organism>
<sequence>MENYVEVILTLEYLNTTALNASILNTTASKSDVWKGKQTAVSCAQSTAPFKTMALDLTGRYPFYFPLSVCAYLINRYWYAVYWQKLACILHYVPHTNLTERCNQVHTNLATSKMPSTLLQGCKLPCTKS</sequence>
<proteinExistence type="predicted"/>
<evidence type="ECO:0000313" key="1">
    <source>
        <dbReference type="EMBL" id="KAJ8894492.1"/>
    </source>
</evidence>
<evidence type="ECO:0000313" key="2">
    <source>
        <dbReference type="Proteomes" id="UP001159363"/>
    </source>
</evidence>
<gene>
    <name evidence="1" type="ORF">PR048_007146</name>
</gene>
<protein>
    <submittedName>
        <fullName evidence="1">Uncharacterized protein</fullName>
    </submittedName>
</protein>